<evidence type="ECO:0000313" key="2">
    <source>
        <dbReference type="Proteomes" id="UP001234297"/>
    </source>
</evidence>
<protein>
    <submittedName>
        <fullName evidence="1">Uncharacterized protein</fullName>
    </submittedName>
</protein>
<evidence type="ECO:0000313" key="1">
    <source>
        <dbReference type="EMBL" id="KAJ8626679.1"/>
    </source>
</evidence>
<comment type="caution">
    <text evidence="1">The sequence shown here is derived from an EMBL/GenBank/DDBJ whole genome shotgun (WGS) entry which is preliminary data.</text>
</comment>
<reference evidence="1 2" key="1">
    <citation type="journal article" date="2022" name="Hortic Res">
        <title>A haplotype resolved chromosomal level avocado genome allows analysis of novel avocado genes.</title>
        <authorList>
            <person name="Nath O."/>
            <person name="Fletcher S.J."/>
            <person name="Hayward A."/>
            <person name="Shaw L.M."/>
            <person name="Masouleh A.K."/>
            <person name="Furtado A."/>
            <person name="Henry R.J."/>
            <person name="Mitter N."/>
        </authorList>
    </citation>
    <scope>NUCLEOTIDE SEQUENCE [LARGE SCALE GENOMIC DNA]</scope>
    <source>
        <strain evidence="2">cv. Hass</strain>
    </source>
</reference>
<gene>
    <name evidence="1" type="ORF">MRB53_019986</name>
</gene>
<dbReference type="Proteomes" id="UP001234297">
    <property type="component" value="Chromosome 6"/>
</dbReference>
<proteinExistence type="predicted"/>
<organism evidence="1 2">
    <name type="scientific">Persea americana</name>
    <name type="common">Avocado</name>
    <dbReference type="NCBI Taxonomy" id="3435"/>
    <lineage>
        <taxon>Eukaryota</taxon>
        <taxon>Viridiplantae</taxon>
        <taxon>Streptophyta</taxon>
        <taxon>Embryophyta</taxon>
        <taxon>Tracheophyta</taxon>
        <taxon>Spermatophyta</taxon>
        <taxon>Magnoliopsida</taxon>
        <taxon>Magnoliidae</taxon>
        <taxon>Laurales</taxon>
        <taxon>Lauraceae</taxon>
        <taxon>Persea</taxon>
    </lineage>
</organism>
<accession>A0ACC2KZM0</accession>
<name>A0ACC2KZM0_PERAE</name>
<dbReference type="EMBL" id="CM056814">
    <property type="protein sequence ID" value="KAJ8626679.1"/>
    <property type="molecule type" value="Genomic_DNA"/>
</dbReference>
<sequence>MSFLAETWVVVVVSGMCFSLDVGNPEAPPLGIVVVVLALAAAQTSTMMIIKIIESLKRDAEEEKAMDSSTTAVSTILAGGPPGKVVFDVAQHMEYNHPVIATLGNVGSIQL</sequence>
<keyword evidence="2" id="KW-1185">Reference proteome</keyword>